<dbReference type="PROSITE" id="PS51257">
    <property type="entry name" value="PROKAR_LIPOPROTEIN"/>
    <property type="match status" value="1"/>
</dbReference>
<accession>A0A382K1P1</accession>
<sequence length="29" mass="3246">MRHRASFTGCLVLATMVACAHNDLLEEKK</sequence>
<protein>
    <submittedName>
        <fullName evidence="1">Uncharacterized protein</fullName>
    </submittedName>
</protein>
<name>A0A382K1P1_9ZZZZ</name>
<dbReference type="EMBL" id="UINC01077150">
    <property type="protein sequence ID" value="SVC17007.1"/>
    <property type="molecule type" value="Genomic_DNA"/>
</dbReference>
<reference evidence="1" key="1">
    <citation type="submission" date="2018-05" db="EMBL/GenBank/DDBJ databases">
        <authorList>
            <person name="Lanie J.A."/>
            <person name="Ng W.-L."/>
            <person name="Kazmierczak K.M."/>
            <person name="Andrzejewski T.M."/>
            <person name="Davidsen T.M."/>
            <person name="Wayne K.J."/>
            <person name="Tettelin H."/>
            <person name="Glass J.I."/>
            <person name="Rusch D."/>
            <person name="Podicherti R."/>
            <person name="Tsui H.-C.T."/>
            <person name="Winkler M.E."/>
        </authorList>
    </citation>
    <scope>NUCLEOTIDE SEQUENCE</scope>
</reference>
<dbReference type="AlphaFoldDB" id="A0A382K1P1"/>
<gene>
    <name evidence="1" type="ORF">METZ01_LOCUS269861</name>
</gene>
<feature type="non-terminal residue" evidence="1">
    <location>
        <position position="29"/>
    </location>
</feature>
<organism evidence="1">
    <name type="scientific">marine metagenome</name>
    <dbReference type="NCBI Taxonomy" id="408172"/>
    <lineage>
        <taxon>unclassified sequences</taxon>
        <taxon>metagenomes</taxon>
        <taxon>ecological metagenomes</taxon>
    </lineage>
</organism>
<evidence type="ECO:0000313" key="1">
    <source>
        <dbReference type="EMBL" id="SVC17007.1"/>
    </source>
</evidence>
<proteinExistence type="predicted"/>